<reference evidence="1" key="1">
    <citation type="journal article" date="2013" name="Environ. Microbiol.">
        <title>Microbiota from the distal guts of lean and obese adolescents exhibit partial functional redundancy besides clear differences in community structure.</title>
        <authorList>
            <person name="Ferrer M."/>
            <person name="Ruiz A."/>
            <person name="Lanza F."/>
            <person name="Haange S.B."/>
            <person name="Oberbach A."/>
            <person name="Till H."/>
            <person name="Bargiela R."/>
            <person name="Campoy C."/>
            <person name="Segura M.T."/>
            <person name="Richter M."/>
            <person name="von Bergen M."/>
            <person name="Seifert J."/>
            <person name="Suarez A."/>
        </authorList>
    </citation>
    <scope>NUCLEOTIDE SEQUENCE</scope>
</reference>
<proteinExistence type="predicted"/>
<accession>K1SLS6</accession>
<name>K1SLS6_9ZZZZ</name>
<comment type="caution">
    <text evidence="1">The sequence shown here is derived from an EMBL/GenBank/DDBJ whole genome shotgun (WGS) entry which is preliminary data.</text>
</comment>
<sequence length="168" mass="20248">MKRKYLLAVLIAAAMPLTSMAQDDDLYFNPKKEAKEKAERRALLQRQYAEQRARRDSVYRLFWSGSDRSVDEYNRGGRIFSHYENVGKDSLGNDIIQFHVGKGVAPDSIYDDAYFAQKYADRDEDFVRTREMSRWDGFYDPWFYDYYGYGPYYWRSRMWGWHNPWRYG</sequence>
<protein>
    <submittedName>
        <fullName evidence="1">Uncharacterized protein</fullName>
    </submittedName>
</protein>
<organism evidence="1">
    <name type="scientific">human gut metagenome</name>
    <dbReference type="NCBI Taxonomy" id="408170"/>
    <lineage>
        <taxon>unclassified sequences</taxon>
        <taxon>metagenomes</taxon>
        <taxon>organismal metagenomes</taxon>
    </lineage>
</organism>
<evidence type="ECO:0000313" key="1">
    <source>
        <dbReference type="EMBL" id="EKC61557.1"/>
    </source>
</evidence>
<dbReference type="AlphaFoldDB" id="K1SLS6"/>
<feature type="non-terminal residue" evidence="1">
    <location>
        <position position="168"/>
    </location>
</feature>
<dbReference type="EMBL" id="AJWZ01005809">
    <property type="protein sequence ID" value="EKC61557.1"/>
    <property type="molecule type" value="Genomic_DNA"/>
</dbReference>
<gene>
    <name evidence="1" type="ORF">OBE_08414</name>
</gene>